<dbReference type="Pfam" id="PF05299">
    <property type="entry name" value="Peptidase_M61"/>
    <property type="match status" value="1"/>
</dbReference>
<keyword evidence="3" id="KW-0378">Hydrolase</keyword>
<dbReference type="Pfam" id="PF17899">
    <property type="entry name" value="Peptidase_M61_N"/>
    <property type="match status" value="1"/>
</dbReference>
<evidence type="ECO:0000313" key="4">
    <source>
        <dbReference type="Proteomes" id="UP000244168"/>
    </source>
</evidence>
<keyword evidence="3" id="KW-0645">Protease</keyword>
<evidence type="ECO:0000256" key="1">
    <source>
        <dbReference type="SAM" id="SignalP"/>
    </source>
</evidence>
<dbReference type="InterPro" id="IPR040756">
    <property type="entry name" value="Peptidase_M61_N"/>
</dbReference>
<reference evidence="3 4" key="1">
    <citation type="submission" date="2018-04" db="EMBL/GenBank/DDBJ databases">
        <title>Genomic Encyclopedia of Archaeal and Bacterial Type Strains, Phase II (KMG-II): from individual species to whole genera.</title>
        <authorList>
            <person name="Goeker M."/>
        </authorList>
    </citation>
    <scope>NUCLEOTIDE SEQUENCE [LARGE SCALE GENOMIC DNA]</scope>
    <source>
        <strain evidence="3 4">DSM 26809</strain>
    </source>
</reference>
<dbReference type="SUPFAM" id="SSF50156">
    <property type="entry name" value="PDZ domain-like"/>
    <property type="match status" value="1"/>
</dbReference>
<keyword evidence="4" id="KW-1185">Reference proteome</keyword>
<dbReference type="InterPro" id="IPR001478">
    <property type="entry name" value="PDZ"/>
</dbReference>
<organism evidence="3 4">
    <name type="scientific">Mucilaginibacter yixingensis</name>
    <dbReference type="NCBI Taxonomy" id="1295612"/>
    <lineage>
        <taxon>Bacteria</taxon>
        <taxon>Pseudomonadati</taxon>
        <taxon>Bacteroidota</taxon>
        <taxon>Sphingobacteriia</taxon>
        <taxon>Sphingobacteriales</taxon>
        <taxon>Sphingobacteriaceae</taxon>
        <taxon>Mucilaginibacter</taxon>
    </lineage>
</organism>
<dbReference type="PIRSF" id="PIRSF016493">
    <property type="entry name" value="Glycyl_aminpptds"/>
    <property type="match status" value="1"/>
</dbReference>
<gene>
    <name evidence="3" type="ORF">C8P68_102805</name>
</gene>
<evidence type="ECO:0000313" key="3">
    <source>
        <dbReference type="EMBL" id="PTQ99974.1"/>
    </source>
</evidence>
<dbReference type="EMBL" id="QAOQ01000002">
    <property type="protein sequence ID" value="PTQ99974.1"/>
    <property type="molecule type" value="Genomic_DNA"/>
</dbReference>
<protein>
    <submittedName>
        <fullName evidence="3">Putative metalloprotease with PDZ domain</fullName>
    </submittedName>
</protein>
<dbReference type="PROSITE" id="PS50106">
    <property type="entry name" value="PDZ"/>
    <property type="match status" value="1"/>
</dbReference>
<dbReference type="Proteomes" id="UP000244168">
    <property type="component" value="Unassembled WGS sequence"/>
</dbReference>
<dbReference type="SUPFAM" id="SSF55486">
    <property type="entry name" value="Metalloproteases ('zincins'), catalytic domain"/>
    <property type="match status" value="1"/>
</dbReference>
<sequence length="599" mass="67497">MKNRWLIAAILFFTMLTTTTQAADRLQIHYTLSFPEAQAHYTDVEMDIAGITGPAIDLKMAVWTPGSYLVREFARNIESVSAEVNGQPLRIAKINKNTWHVELNGATTVKVRYRIYCFEISVRTPFVDTRHGFISSAAVFIYPAGGLDQPATISIKPYAGWTTVSTSLDMVGDDQFTLASPNYDILFDSPIEVGTQDVTHFNVDGVKYELAMCLGGNYDKPRLVKDLTKMVQEETAIFGENPNHRYVFIVHNYNKSGGGLEHLSSTVLGATRNGYTDEATYERFLSLCAHEHFHLWNVKRLRPFVLGPFNYEQENYTTDLWIAEGFTNYYDNLVVHRMALYTQQNYLGQIGGDINNIENAPGNLVQPVADASFDAWIKYYRPNENSPNATVSYYAKGSVAAMMLDLEIIHDSQGQYSLDDVMSYTYNEFYKKQQRGYTDAEFKQALEKFAGKNLDEFYSRYIYGTAAIDYDRYLGYAGFKLVDELAESNTPALGISITAVNARPVISSVQRGSAAWVDGLNVNDEIVAIDGETFTELSAMLAYKTVGQQVKVTVIRDGQHIVLPVTLKRNATRRYRILSIETPTAQQMAVRNVWLKQSN</sequence>
<accession>A0A2T5JDZ5</accession>
<comment type="caution">
    <text evidence="3">The sequence shown here is derived from an EMBL/GenBank/DDBJ whole genome shotgun (WGS) entry which is preliminary data.</text>
</comment>
<dbReference type="InterPro" id="IPR036034">
    <property type="entry name" value="PDZ_sf"/>
</dbReference>
<proteinExistence type="predicted"/>
<dbReference type="GO" id="GO:0006508">
    <property type="term" value="P:proteolysis"/>
    <property type="evidence" value="ECO:0007669"/>
    <property type="project" value="UniProtKB-KW"/>
</dbReference>
<feature type="domain" description="PDZ" evidence="2">
    <location>
        <begin position="481"/>
        <end position="558"/>
    </location>
</feature>
<feature type="chain" id="PRO_5015735579" evidence="1">
    <location>
        <begin position="23"/>
        <end position="599"/>
    </location>
</feature>
<dbReference type="InterPro" id="IPR007963">
    <property type="entry name" value="Peptidase_M61_catalytic"/>
</dbReference>
<dbReference type="Gene3D" id="2.60.40.3650">
    <property type="match status" value="1"/>
</dbReference>
<dbReference type="Gene3D" id="2.30.42.10">
    <property type="match status" value="1"/>
</dbReference>
<name>A0A2T5JDZ5_9SPHI</name>
<dbReference type="InterPro" id="IPR027268">
    <property type="entry name" value="Peptidase_M4/M1_CTD_sf"/>
</dbReference>
<dbReference type="SMART" id="SM00228">
    <property type="entry name" value="PDZ"/>
    <property type="match status" value="1"/>
</dbReference>
<evidence type="ECO:0000259" key="2">
    <source>
        <dbReference type="PROSITE" id="PS50106"/>
    </source>
</evidence>
<keyword evidence="1" id="KW-0732">Signal</keyword>
<dbReference type="AlphaFoldDB" id="A0A2T5JDZ5"/>
<feature type="signal peptide" evidence="1">
    <location>
        <begin position="1"/>
        <end position="22"/>
    </location>
</feature>
<dbReference type="InterPro" id="IPR024191">
    <property type="entry name" value="Peptidase_M61"/>
</dbReference>
<dbReference type="Pfam" id="PF13180">
    <property type="entry name" value="PDZ_2"/>
    <property type="match status" value="1"/>
</dbReference>
<dbReference type="GO" id="GO:0008237">
    <property type="term" value="F:metallopeptidase activity"/>
    <property type="evidence" value="ECO:0007669"/>
    <property type="project" value="UniProtKB-KW"/>
</dbReference>
<dbReference type="Gene3D" id="1.10.390.10">
    <property type="entry name" value="Neutral Protease Domain 2"/>
    <property type="match status" value="1"/>
</dbReference>
<dbReference type="RefSeq" id="WP_245917011.1">
    <property type="nucleotide sequence ID" value="NZ_CP160205.1"/>
</dbReference>
<keyword evidence="3" id="KW-0482">Metalloprotease</keyword>